<evidence type="ECO:0000256" key="1">
    <source>
        <dbReference type="ARBA" id="ARBA00023172"/>
    </source>
</evidence>
<dbReference type="KEGG" id="lbc:LACBIDRAFT_328853"/>
<dbReference type="HOGENOM" id="CLU_013901_1_1_1"/>
<gene>
    <name evidence="3" type="ORF">LACBIDRAFT_328853</name>
</gene>
<dbReference type="GO" id="GO:0003677">
    <property type="term" value="F:DNA binding"/>
    <property type="evidence" value="ECO:0007669"/>
    <property type="project" value="InterPro"/>
</dbReference>
<dbReference type="InterPro" id="IPR013762">
    <property type="entry name" value="Integrase-like_cat_sf"/>
</dbReference>
<dbReference type="RefSeq" id="XP_001882834.1">
    <property type="nucleotide sequence ID" value="XM_001882799.1"/>
</dbReference>
<dbReference type="SUPFAM" id="SSF56349">
    <property type="entry name" value="DNA breaking-rejoining enzymes"/>
    <property type="match status" value="1"/>
</dbReference>
<protein>
    <submittedName>
        <fullName evidence="3">Predicted protein</fullName>
    </submittedName>
</protein>
<sequence length="625" mass="69798">MDLDTLQAVCDASLLEFGKSKNTNKAYAGHIAQGKKFLANVVAERDTKGIEVCDKGIPTTELAKAFDKPPNRYSAVALEFFLVQKVFTKELSRSYAEGIQGAFADYWDKMDEQMYAGAYALDKATAPAIHDLMKAVKTRAGTKGAAATRKHAEAMLLEDLQKIMAWSEEKCPNEFFDNAPSSAQSDVALMNMHGLMQALCPTLFMLMLRVFEGLSLQNANITQGLNGPAPYHFPFFEVKLEERKNWQKQAGYDGPHTNIAEMDMYTHLLCWLKHLESRIGHSLQPDDFVFPYISQNGTINPKHAMSYDTFQKLLSEFAAGAGLTKVYTTHCFQCGGAQYRFMYAPIGRHWSLSIIRWWGGWAKGEQVDTMIKYLIDSLQSYETGHGNALCLIPNEADKSFMGEHVNQAPPSTEEIRQWKLSMDRSLNNAVSEIVGQVTTAIAGTRLSQSPSPEPDMATTSNDVALQERTICHGWDSRLPTSMPYPPRSSSRTQSLGASSSGDDTDGSATMQSTGSNPPIPGVVIRDVKNWRGVIQQWEVGDAGMVALKDWPKEWYQGNMKKYTGSLYSQRKKIAEEYECLGRDEELFQTTYPAADRSIKALLKAIRVQHNERRRSKNGTPEEHPS</sequence>
<dbReference type="STRING" id="486041.B0DG71"/>
<feature type="compositionally biased region" description="Low complexity" evidence="2">
    <location>
        <begin position="496"/>
        <end position="509"/>
    </location>
</feature>
<feature type="region of interest" description="Disordered" evidence="2">
    <location>
        <begin position="475"/>
        <end position="521"/>
    </location>
</feature>
<name>B0DG71_LACBS</name>
<reference evidence="3 4" key="1">
    <citation type="journal article" date="2008" name="Nature">
        <title>The genome of Laccaria bicolor provides insights into mycorrhizal symbiosis.</title>
        <authorList>
            <person name="Martin F."/>
            <person name="Aerts A."/>
            <person name="Ahren D."/>
            <person name="Brun A."/>
            <person name="Danchin E.G.J."/>
            <person name="Duchaussoy F."/>
            <person name="Gibon J."/>
            <person name="Kohler A."/>
            <person name="Lindquist E."/>
            <person name="Pereda V."/>
            <person name="Salamov A."/>
            <person name="Shapiro H.J."/>
            <person name="Wuyts J."/>
            <person name="Blaudez D."/>
            <person name="Buee M."/>
            <person name="Brokstein P."/>
            <person name="Canbaeck B."/>
            <person name="Cohen D."/>
            <person name="Courty P.E."/>
            <person name="Coutinho P.M."/>
            <person name="Delaruelle C."/>
            <person name="Detter J.C."/>
            <person name="Deveau A."/>
            <person name="DiFazio S."/>
            <person name="Duplessis S."/>
            <person name="Fraissinet-Tachet L."/>
            <person name="Lucic E."/>
            <person name="Frey-Klett P."/>
            <person name="Fourrey C."/>
            <person name="Feussner I."/>
            <person name="Gay G."/>
            <person name="Grimwood J."/>
            <person name="Hoegger P.J."/>
            <person name="Jain P."/>
            <person name="Kilaru S."/>
            <person name="Labbe J."/>
            <person name="Lin Y.C."/>
            <person name="Legue V."/>
            <person name="Le Tacon F."/>
            <person name="Marmeisse R."/>
            <person name="Melayah D."/>
            <person name="Montanini B."/>
            <person name="Muratet M."/>
            <person name="Nehls U."/>
            <person name="Niculita-Hirzel H."/>
            <person name="Oudot-Le Secq M.P."/>
            <person name="Peter M."/>
            <person name="Quesneville H."/>
            <person name="Rajashekar B."/>
            <person name="Reich M."/>
            <person name="Rouhier N."/>
            <person name="Schmutz J."/>
            <person name="Yin T."/>
            <person name="Chalot M."/>
            <person name="Henrissat B."/>
            <person name="Kuees U."/>
            <person name="Lucas S."/>
            <person name="Van de Peer Y."/>
            <person name="Podila G.K."/>
            <person name="Polle A."/>
            <person name="Pukkila P.J."/>
            <person name="Richardson P.M."/>
            <person name="Rouze P."/>
            <person name="Sanders I.R."/>
            <person name="Stajich J.E."/>
            <person name="Tunlid A."/>
            <person name="Tuskan G."/>
            <person name="Grigoriev I.V."/>
        </authorList>
    </citation>
    <scope>NUCLEOTIDE SEQUENCE [LARGE SCALE GENOMIC DNA]</scope>
    <source>
        <strain evidence="4">S238N-H82 / ATCC MYA-4686</strain>
    </source>
</reference>
<proteinExistence type="predicted"/>
<keyword evidence="1" id="KW-0233">DNA recombination</keyword>
<evidence type="ECO:0000313" key="4">
    <source>
        <dbReference type="Proteomes" id="UP000001194"/>
    </source>
</evidence>
<evidence type="ECO:0000313" key="3">
    <source>
        <dbReference type="EMBL" id="EDR06462.1"/>
    </source>
</evidence>
<dbReference type="Proteomes" id="UP000001194">
    <property type="component" value="Unassembled WGS sequence"/>
</dbReference>
<dbReference type="GeneID" id="6078525"/>
<accession>B0DG71</accession>
<organism evidence="4">
    <name type="scientific">Laccaria bicolor (strain S238N-H82 / ATCC MYA-4686)</name>
    <name type="common">Bicoloured deceiver</name>
    <name type="synonym">Laccaria laccata var. bicolor</name>
    <dbReference type="NCBI Taxonomy" id="486041"/>
    <lineage>
        <taxon>Eukaryota</taxon>
        <taxon>Fungi</taxon>
        <taxon>Dikarya</taxon>
        <taxon>Basidiomycota</taxon>
        <taxon>Agaricomycotina</taxon>
        <taxon>Agaricomycetes</taxon>
        <taxon>Agaricomycetidae</taxon>
        <taxon>Agaricales</taxon>
        <taxon>Agaricineae</taxon>
        <taxon>Hydnangiaceae</taxon>
        <taxon>Laccaria</taxon>
    </lineage>
</organism>
<evidence type="ECO:0000256" key="2">
    <source>
        <dbReference type="SAM" id="MobiDB-lite"/>
    </source>
</evidence>
<dbReference type="OrthoDB" id="2976553at2759"/>
<dbReference type="GO" id="GO:0006310">
    <property type="term" value="P:DNA recombination"/>
    <property type="evidence" value="ECO:0007669"/>
    <property type="project" value="UniProtKB-KW"/>
</dbReference>
<dbReference type="InterPro" id="IPR011010">
    <property type="entry name" value="DNA_brk_join_enz"/>
</dbReference>
<dbReference type="InParanoid" id="B0DG71"/>
<keyword evidence="4" id="KW-1185">Reference proteome</keyword>
<dbReference type="GO" id="GO:0015074">
    <property type="term" value="P:DNA integration"/>
    <property type="evidence" value="ECO:0007669"/>
    <property type="project" value="InterPro"/>
</dbReference>
<dbReference type="EMBL" id="DS547108">
    <property type="protein sequence ID" value="EDR06462.1"/>
    <property type="molecule type" value="Genomic_DNA"/>
</dbReference>
<dbReference type="AlphaFoldDB" id="B0DG71"/>
<dbReference type="Gene3D" id="1.10.443.10">
    <property type="entry name" value="Intergrase catalytic core"/>
    <property type="match status" value="1"/>
</dbReference>